<reference evidence="1 2" key="1">
    <citation type="submission" date="2020-08" db="EMBL/GenBank/DDBJ databases">
        <title>Genomic Encyclopedia of Type Strains, Phase III (KMG-III): the genomes of soil and plant-associated and newly described type strains.</title>
        <authorList>
            <person name="Whitman W."/>
        </authorList>
    </citation>
    <scope>NUCLEOTIDE SEQUENCE [LARGE SCALE GENOMIC DNA]</scope>
    <source>
        <strain evidence="1 2">CECT 5862</strain>
    </source>
</reference>
<dbReference type="EMBL" id="JACHXK010000006">
    <property type="protein sequence ID" value="MBB3111179.1"/>
    <property type="molecule type" value="Genomic_DNA"/>
</dbReference>
<sequence>MRIEWPFSARFSPLPNSTFVYPTAAGLPALAAQYGVPLSDCRVMSNSLDPLAETSEEVKRLAKYTDLRTPDILIVYPGRLTTGKQFEKAAALAGAVGTASGQSVKIIFCDFPSMDIAPATYKALIRDQGTAYGLEEADIVFTSDYDWPDGFPHQGVMDLFRLSNLFVCTSFSESFGLIVLEAASRGNMLVLNEAVPALRELGTRLNAYFMRWNARNLGYDTTEHYHPSERAYLMEHGAAIAERLTSNPVLHAKTQVRQSYHPRSIWERELKPLLEGI</sequence>
<name>A0A7W5FNM8_9BACL</name>
<dbReference type="Gene3D" id="3.40.50.2000">
    <property type="entry name" value="Glycogen Phosphorylase B"/>
    <property type="match status" value="1"/>
</dbReference>
<dbReference type="RefSeq" id="WP_183601043.1">
    <property type="nucleotide sequence ID" value="NZ_JACHXK010000006.1"/>
</dbReference>
<comment type="caution">
    <text evidence="1">The sequence shown here is derived from an EMBL/GenBank/DDBJ whole genome shotgun (WGS) entry which is preliminary data.</text>
</comment>
<gene>
    <name evidence="1" type="ORF">FHS18_003247</name>
</gene>
<protein>
    <submittedName>
        <fullName evidence="1">Glycosyltransferase involved in cell wall biosynthesis</fullName>
    </submittedName>
</protein>
<evidence type="ECO:0000313" key="2">
    <source>
        <dbReference type="Proteomes" id="UP000570361"/>
    </source>
</evidence>
<dbReference type="AlphaFoldDB" id="A0A7W5FNM8"/>
<organism evidence="1 2">
    <name type="scientific">Paenibacillus phyllosphaerae</name>
    <dbReference type="NCBI Taxonomy" id="274593"/>
    <lineage>
        <taxon>Bacteria</taxon>
        <taxon>Bacillati</taxon>
        <taxon>Bacillota</taxon>
        <taxon>Bacilli</taxon>
        <taxon>Bacillales</taxon>
        <taxon>Paenibacillaceae</taxon>
        <taxon>Paenibacillus</taxon>
    </lineage>
</organism>
<dbReference type="GO" id="GO:0016740">
    <property type="term" value="F:transferase activity"/>
    <property type="evidence" value="ECO:0007669"/>
    <property type="project" value="UniProtKB-KW"/>
</dbReference>
<accession>A0A7W5FNM8</accession>
<keyword evidence="2" id="KW-1185">Reference proteome</keyword>
<proteinExistence type="predicted"/>
<dbReference type="Proteomes" id="UP000570361">
    <property type="component" value="Unassembled WGS sequence"/>
</dbReference>
<evidence type="ECO:0000313" key="1">
    <source>
        <dbReference type="EMBL" id="MBB3111179.1"/>
    </source>
</evidence>
<keyword evidence="1" id="KW-0808">Transferase</keyword>
<dbReference type="SUPFAM" id="SSF53756">
    <property type="entry name" value="UDP-Glycosyltransferase/glycogen phosphorylase"/>
    <property type="match status" value="1"/>
</dbReference>